<sequence length="137" mass="15326">MYYYMSFIEAIVQLPYSKPGNDLKNCLVENDGGCVDVKQTLQNMIDLLKTSINQLEELQKNIPNDNTLDIYGSGSTIGMSGDNEVLDMLLDKGLVFEGTFDEESDYNDDDDDVVKYDELVNESDASDDEILINDSGE</sequence>
<evidence type="ECO:0000313" key="2">
    <source>
        <dbReference type="Proteomes" id="UP001162001"/>
    </source>
</evidence>
<protein>
    <submittedName>
        <fullName evidence="1">Uncharacterized protein</fullName>
    </submittedName>
</protein>
<reference evidence="1 2" key="1">
    <citation type="submission" date="2020-04" db="EMBL/GenBank/DDBJ databases">
        <title>Advantages and limits of metagenomic assembly and binning of a giant virus.</title>
        <authorList>
            <person name="Schulz F."/>
            <person name="Andreani J."/>
            <person name="Francis R."/>
            <person name="Boudjemaa H."/>
            <person name="Bou Khalil J.Y."/>
            <person name="Lee J."/>
            <person name="La Scola B."/>
            <person name="Woyke T."/>
        </authorList>
    </citation>
    <scope>NUCLEOTIDE SEQUENCE [LARGE SCALE GENOMIC DNA]</scope>
    <source>
        <strain evidence="1 2">FV1/VV64</strain>
    </source>
</reference>
<accession>A0A7D3V5Y9</accession>
<name>A0A7D3V5Y9_9VIRU</name>
<dbReference type="EMBL" id="MT418680">
    <property type="protein sequence ID" value="QKF94552.1"/>
    <property type="molecule type" value="Genomic_DNA"/>
</dbReference>
<evidence type="ECO:0000313" key="1">
    <source>
        <dbReference type="EMBL" id="QKF94552.1"/>
    </source>
</evidence>
<gene>
    <name evidence="1" type="ORF">Fadolivirus_1_1094</name>
</gene>
<proteinExistence type="predicted"/>
<organism evidence="1 2">
    <name type="scientific">Fadolivirus FV1/VV64</name>
    <dbReference type="NCBI Taxonomy" id="3070911"/>
    <lineage>
        <taxon>Viruses</taxon>
        <taxon>Varidnaviria</taxon>
        <taxon>Bamfordvirae</taxon>
        <taxon>Nucleocytoviricota</taxon>
        <taxon>Megaviricetes</taxon>
        <taxon>Imitervirales</taxon>
        <taxon>Mimiviridae</taxon>
        <taxon>Klosneuvirinae</taxon>
        <taxon>Fadolivirus</taxon>
        <taxon>Fadolivirus algeromassiliense</taxon>
    </lineage>
</organism>
<keyword evidence="2" id="KW-1185">Reference proteome</keyword>
<dbReference type="Proteomes" id="UP001162001">
    <property type="component" value="Segment"/>
</dbReference>